<dbReference type="Proteomes" id="UP001371218">
    <property type="component" value="Unassembled WGS sequence"/>
</dbReference>
<dbReference type="EMBL" id="JBBUTG010000017">
    <property type="protein sequence ID" value="MEK8033523.1"/>
    <property type="molecule type" value="Genomic_DNA"/>
</dbReference>
<gene>
    <name evidence="2" type="ORF">AACH06_22100</name>
</gene>
<protein>
    <submittedName>
        <fullName evidence="2">Alkaline phosphatase PhoX</fullName>
    </submittedName>
</protein>
<evidence type="ECO:0000313" key="3">
    <source>
        <dbReference type="Proteomes" id="UP001371218"/>
    </source>
</evidence>
<evidence type="ECO:0000256" key="1">
    <source>
        <dbReference type="SAM" id="SignalP"/>
    </source>
</evidence>
<evidence type="ECO:0000313" key="2">
    <source>
        <dbReference type="EMBL" id="MEK8033523.1"/>
    </source>
</evidence>
<name>A0ABU9BYK3_9BURK</name>
<keyword evidence="3" id="KW-1185">Reference proteome</keyword>
<feature type="signal peptide" evidence="1">
    <location>
        <begin position="1"/>
        <end position="21"/>
    </location>
</feature>
<reference evidence="2 3" key="1">
    <citation type="submission" date="2024-04" db="EMBL/GenBank/DDBJ databases">
        <title>Novel species of the genus Ideonella isolated from streams.</title>
        <authorList>
            <person name="Lu H."/>
        </authorList>
    </citation>
    <scope>NUCLEOTIDE SEQUENCE [LARGE SCALE GENOMIC DNA]</scope>
    <source>
        <strain evidence="2 3">DXS29W</strain>
    </source>
</reference>
<proteinExistence type="predicted"/>
<comment type="caution">
    <text evidence="2">The sequence shown here is derived from an EMBL/GenBank/DDBJ whole genome shotgun (WGS) entry which is preliminary data.</text>
</comment>
<dbReference type="Pfam" id="PF05787">
    <property type="entry name" value="PhoX"/>
    <property type="match status" value="1"/>
</dbReference>
<keyword evidence="1" id="KW-0732">Signal</keyword>
<feature type="chain" id="PRO_5047457037" evidence="1">
    <location>
        <begin position="22"/>
        <end position="496"/>
    </location>
</feature>
<dbReference type="RefSeq" id="WP_341427948.1">
    <property type="nucleotide sequence ID" value="NZ_JBBUTG010000017.1"/>
</dbReference>
<accession>A0ABU9BYK3</accession>
<sequence>MKLKTLALAAAMTLALAAAQAATGPSSSQSPYLVPTASGVSVTSILTVGDAAVNGYKMVGIPDGLGAYDNNDGTFTVTMNHEIGNTSGVTRAHGSIGAFVSKWVVRKSDLKVLSGQDMVQSAADVYTWDTTTNAWVAGTTAFARTCSADMADPGAYWNPKTKKGARTARIHLNGEENGVEGRALAWVMGEAGAPNTVWELPSLGRFSFENAVANRVKQDKTVVVGTDDSSVEGQIYVYVGEKQATGNVVQKAGLHGGKLYAIKVTGNQNEDTSDQPFGAAADGSFTLVDVTPTAYGNGSGLALNTQTVAAGGTNFMRPEDAGWDSKRPTVLHVATTSSSTGRSRIWEFTFTDIANPELGGTVRVAGDGGANGAVFQMADNLTTDKKTGHVIFEEDVGNNPRLGKVWGLNPTTGALVELAAHDPDRFITGAANFLTQDEEASGIIDVSDLFKNVPGYDVKTTRYYLLDTQAHYPIAGEAVEGGQLQLLAVPVKLVNK</sequence>
<organism evidence="2 3">
    <name type="scientific">Ideonella lacteola</name>
    <dbReference type="NCBI Taxonomy" id="2984193"/>
    <lineage>
        <taxon>Bacteria</taxon>
        <taxon>Pseudomonadati</taxon>
        <taxon>Pseudomonadota</taxon>
        <taxon>Betaproteobacteria</taxon>
        <taxon>Burkholderiales</taxon>
        <taxon>Sphaerotilaceae</taxon>
        <taxon>Ideonella</taxon>
    </lineage>
</organism>
<dbReference type="InterPro" id="IPR008557">
    <property type="entry name" value="PhoX"/>
</dbReference>